<dbReference type="EMBL" id="PQIB02000001">
    <property type="protein sequence ID" value="RLN42141.1"/>
    <property type="molecule type" value="Genomic_DNA"/>
</dbReference>
<protein>
    <submittedName>
        <fullName evidence="2">Uncharacterized protein</fullName>
    </submittedName>
</protein>
<dbReference type="AlphaFoldDB" id="A0A3L6TRK2"/>
<reference evidence="3" key="1">
    <citation type="journal article" date="2019" name="Nat. Commun.">
        <title>The genome of broomcorn millet.</title>
        <authorList>
            <person name="Zou C."/>
            <person name="Miki D."/>
            <person name="Li D."/>
            <person name="Tang Q."/>
            <person name="Xiao L."/>
            <person name="Rajput S."/>
            <person name="Deng P."/>
            <person name="Jia W."/>
            <person name="Huang R."/>
            <person name="Zhang M."/>
            <person name="Sun Y."/>
            <person name="Hu J."/>
            <person name="Fu X."/>
            <person name="Schnable P.S."/>
            <person name="Li F."/>
            <person name="Zhang H."/>
            <person name="Feng B."/>
            <person name="Zhu X."/>
            <person name="Liu R."/>
            <person name="Schnable J.C."/>
            <person name="Zhu J.-K."/>
            <person name="Zhang H."/>
        </authorList>
    </citation>
    <scope>NUCLEOTIDE SEQUENCE [LARGE SCALE GENOMIC DNA]</scope>
</reference>
<feature type="region of interest" description="Disordered" evidence="1">
    <location>
        <begin position="292"/>
        <end position="351"/>
    </location>
</feature>
<sequence>MESDAEEEAAATSAAAAGRLKGSPELTVDTDIQEMAKAAVWSVKVCTKNFGGLLSFKPYSLDRQLLSWLMRKLNPETINLEIGGGKEIAITEHNVWKNWCKAVVDNVRKTARLYKKDFAEKGITTLITGCGIFLMMLYVDNLQHGYTTIRAAPLRSLNDTYYSVSAVAPSAPQVDHGCSAAAVSSAHRTDTSHTPGVHAAINLQPPSIYHYPSFSSSFGQSVADAVGRSRKSKALKILKAFDDNTSKALSFMENAIEYTSRENELIAKAHHECFSAMQKLLVDDQADKIAANNARRRARPGNVHTRVVDDSAAAPASDDSRLAVAGGGGGGDEDTTGGDEDTPCPSPLEVHIDNDAVFDNSHPCTPSPRNGNADAQETGILSNSFIITLFIFTMILLPFCHPSFLISPSLPWVFSDPPAALSALCDPTQGVDSICNMLQTSSIAEISNDQVHTMQQLFFSSRFCNVFYAL</sequence>
<gene>
    <name evidence="2" type="ORF">C2845_PM01G41100</name>
</gene>
<name>A0A3L6TRK2_PANMI</name>
<comment type="caution">
    <text evidence="2">The sequence shown here is derived from an EMBL/GenBank/DDBJ whole genome shotgun (WGS) entry which is preliminary data.</text>
</comment>
<accession>A0A3L6TRK2</accession>
<evidence type="ECO:0000256" key="1">
    <source>
        <dbReference type="SAM" id="MobiDB-lite"/>
    </source>
</evidence>
<evidence type="ECO:0000313" key="2">
    <source>
        <dbReference type="EMBL" id="RLN42141.1"/>
    </source>
</evidence>
<feature type="compositionally biased region" description="Acidic residues" evidence="1">
    <location>
        <begin position="331"/>
        <end position="342"/>
    </location>
</feature>
<evidence type="ECO:0000313" key="3">
    <source>
        <dbReference type="Proteomes" id="UP000275267"/>
    </source>
</evidence>
<dbReference type="Proteomes" id="UP000275267">
    <property type="component" value="Unassembled WGS sequence"/>
</dbReference>
<organism evidence="2 3">
    <name type="scientific">Panicum miliaceum</name>
    <name type="common">Proso millet</name>
    <name type="synonym">Broomcorn millet</name>
    <dbReference type="NCBI Taxonomy" id="4540"/>
    <lineage>
        <taxon>Eukaryota</taxon>
        <taxon>Viridiplantae</taxon>
        <taxon>Streptophyta</taxon>
        <taxon>Embryophyta</taxon>
        <taxon>Tracheophyta</taxon>
        <taxon>Spermatophyta</taxon>
        <taxon>Magnoliopsida</taxon>
        <taxon>Liliopsida</taxon>
        <taxon>Poales</taxon>
        <taxon>Poaceae</taxon>
        <taxon>PACMAD clade</taxon>
        <taxon>Panicoideae</taxon>
        <taxon>Panicodae</taxon>
        <taxon>Paniceae</taxon>
        <taxon>Panicinae</taxon>
        <taxon>Panicum</taxon>
        <taxon>Panicum sect. Panicum</taxon>
    </lineage>
</organism>
<proteinExistence type="predicted"/>
<keyword evidence="3" id="KW-1185">Reference proteome</keyword>